<accession>A0A4Y2BQL3</accession>
<dbReference type="EMBL" id="BGPR01000096">
    <property type="protein sequence ID" value="GBL93735.1"/>
    <property type="molecule type" value="Genomic_DNA"/>
</dbReference>
<evidence type="ECO:0000313" key="1">
    <source>
        <dbReference type="EMBL" id="GBL93735.1"/>
    </source>
</evidence>
<organism evidence="1 2">
    <name type="scientific">Araneus ventricosus</name>
    <name type="common">Orbweaver spider</name>
    <name type="synonym">Epeira ventricosa</name>
    <dbReference type="NCBI Taxonomy" id="182803"/>
    <lineage>
        <taxon>Eukaryota</taxon>
        <taxon>Metazoa</taxon>
        <taxon>Ecdysozoa</taxon>
        <taxon>Arthropoda</taxon>
        <taxon>Chelicerata</taxon>
        <taxon>Arachnida</taxon>
        <taxon>Araneae</taxon>
        <taxon>Araneomorphae</taxon>
        <taxon>Entelegynae</taxon>
        <taxon>Araneoidea</taxon>
        <taxon>Araneidae</taxon>
        <taxon>Araneus</taxon>
    </lineage>
</organism>
<dbReference type="Proteomes" id="UP000499080">
    <property type="component" value="Unassembled WGS sequence"/>
</dbReference>
<keyword evidence="2" id="KW-1185">Reference proteome</keyword>
<proteinExistence type="predicted"/>
<reference evidence="1 2" key="1">
    <citation type="journal article" date="2019" name="Sci. Rep.">
        <title>Orb-weaving spider Araneus ventricosus genome elucidates the spidroin gene catalogue.</title>
        <authorList>
            <person name="Kono N."/>
            <person name="Nakamura H."/>
            <person name="Ohtoshi R."/>
            <person name="Moran D.A.P."/>
            <person name="Shinohara A."/>
            <person name="Yoshida Y."/>
            <person name="Fujiwara M."/>
            <person name="Mori M."/>
            <person name="Tomita M."/>
            <person name="Arakawa K."/>
        </authorList>
    </citation>
    <scope>NUCLEOTIDE SEQUENCE [LARGE SCALE GENOMIC DNA]</scope>
</reference>
<protein>
    <submittedName>
        <fullName evidence="1">Uncharacterized protein</fullName>
    </submittedName>
</protein>
<name>A0A4Y2BQL3_ARAVE</name>
<evidence type="ECO:0000313" key="2">
    <source>
        <dbReference type="Proteomes" id="UP000499080"/>
    </source>
</evidence>
<dbReference type="AlphaFoldDB" id="A0A4Y2BQL3"/>
<sequence length="119" mass="13177">MSPNTVGYLKPILENSLQNFPYGREETDWSVSVTRFGILSGLLKKEDLCLSQTFRKVRTTISDERTVSGIKVKFEFLIGIYTIATSGCSTDMILLTEFATPCTSGLIPRITVLSGVSKF</sequence>
<comment type="caution">
    <text evidence="1">The sequence shown here is derived from an EMBL/GenBank/DDBJ whole genome shotgun (WGS) entry which is preliminary data.</text>
</comment>
<gene>
    <name evidence="1" type="ORF">AVEN_166775_1</name>
</gene>